<dbReference type="Proteomes" id="UP001221898">
    <property type="component" value="Unassembled WGS sequence"/>
</dbReference>
<proteinExistence type="predicted"/>
<name>A0AAD7WTT9_9TELE</name>
<dbReference type="AlphaFoldDB" id="A0AAD7WTT9"/>
<reference evidence="2" key="1">
    <citation type="journal article" date="2023" name="Science">
        <title>Genome structures resolve the early diversification of teleost fishes.</title>
        <authorList>
            <person name="Parey E."/>
            <person name="Louis A."/>
            <person name="Montfort J."/>
            <person name="Bouchez O."/>
            <person name="Roques C."/>
            <person name="Iampietro C."/>
            <person name="Lluch J."/>
            <person name="Castinel A."/>
            <person name="Donnadieu C."/>
            <person name="Desvignes T."/>
            <person name="Floi Bucao C."/>
            <person name="Jouanno E."/>
            <person name="Wen M."/>
            <person name="Mejri S."/>
            <person name="Dirks R."/>
            <person name="Jansen H."/>
            <person name="Henkel C."/>
            <person name="Chen W.J."/>
            <person name="Zahm M."/>
            <person name="Cabau C."/>
            <person name="Klopp C."/>
            <person name="Thompson A.W."/>
            <person name="Robinson-Rechavi M."/>
            <person name="Braasch I."/>
            <person name="Lecointre G."/>
            <person name="Bobe J."/>
            <person name="Postlethwait J.H."/>
            <person name="Berthelot C."/>
            <person name="Roest Crollius H."/>
            <person name="Guiguen Y."/>
        </authorList>
    </citation>
    <scope>NUCLEOTIDE SEQUENCE</scope>
    <source>
        <strain evidence="2">NC1722</strain>
    </source>
</reference>
<evidence type="ECO:0008006" key="4">
    <source>
        <dbReference type="Google" id="ProtNLM"/>
    </source>
</evidence>
<evidence type="ECO:0000313" key="2">
    <source>
        <dbReference type="EMBL" id="KAJ8409226.1"/>
    </source>
</evidence>
<organism evidence="2 3">
    <name type="scientific">Aldrovandia affinis</name>
    <dbReference type="NCBI Taxonomy" id="143900"/>
    <lineage>
        <taxon>Eukaryota</taxon>
        <taxon>Metazoa</taxon>
        <taxon>Chordata</taxon>
        <taxon>Craniata</taxon>
        <taxon>Vertebrata</taxon>
        <taxon>Euteleostomi</taxon>
        <taxon>Actinopterygii</taxon>
        <taxon>Neopterygii</taxon>
        <taxon>Teleostei</taxon>
        <taxon>Notacanthiformes</taxon>
        <taxon>Halosauridae</taxon>
        <taxon>Aldrovandia</taxon>
    </lineage>
</organism>
<feature type="compositionally biased region" description="Basic and acidic residues" evidence="1">
    <location>
        <begin position="82"/>
        <end position="100"/>
    </location>
</feature>
<dbReference type="EMBL" id="JAINUG010000031">
    <property type="protein sequence ID" value="KAJ8409226.1"/>
    <property type="molecule type" value="Genomic_DNA"/>
</dbReference>
<protein>
    <recommendedName>
        <fullName evidence="4">Transposase</fullName>
    </recommendedName>
</protein>
<evidence type="ECO:0000256" key="1">
    <source>
        <dbReference type="SAM" id="MobiDB-lite"/>
    </source>
</evidence>
<dbReference type="PANTHER" id="PTHR47501">
    <property type="entry name" value="TRANSPOSASE-RELATED"/>
    <property type="match status" value="1"/>
</dbReference>
<sequence length="100" mass="11190">MTCHCIEENNLEKKSAALACARIRGRHTYNIIAAKIHDIHVAFSIENKVQSTVTDNGSNFVKDFQEFAQSEEDEGGDQDDNDTARFEDVSTILEREGGDK</sequence>
<keyword evidence="3" id="KW-1185">Reference proteome</keyword>
<evidence type="ECO:0000313" key="3">
    <source>
        <dbReference type="Proteomes" id="UP001221898"/>
    </source>
</evidence>
<feature type="compositionally biased region" description="Acidic residues" evidence="1">
    <location>
        <begin position="69"/>
        <end position="81"/>
    </location>
</feature>
<comment type="caution">
    <text evidence="2">The sequence shown here is derived from an EMBL/GenBank/DDBJ whole genome shotgun (WGS) entry which is preliminary data.</text>
</comment>
<dbReference type="PANTHER" id="PTHR47501:SF6">
    <property type="match status" value="1"/>
</dbReference>
<accession>A0AAD7WTT9</accession>
<gene>
    <name evidence="2" type="ORF">AAFF_G00234240</name>
</gene>
<feature type="region of interest" description="Disordered" evidence="1">
    <location>
        <begin position="69"/>
        <end position="100"/>
    </location>
</feature>